<dbReference type="Gene3D" id="3.40.630.10">
    <property type="entry name" value="Zn peptidases"/>
    <property type="match status" value="1"/>
</dbReference>
<sequence length="397" mass="43092">MMRLAEIGATARGGVCRLALTDLDRVARDQFLSWVRELGCEISIDTIGNIVARRPGADPARLPVMTGSHLDTQPTGGKFDGVYGVMAGLEVMRTLNDKGIRTAAPLELVVWTNEEGTRFSPIMMGSGVFTGQLSLDDMLKKQDRDGVSVQSALAAIGYDGKRNPGHPVGAYFEAHIEQGPILENEGISIGVVTGAMGQRWYDIEVIGLESHAGTTPMDSRRDALLAASRLTVRVNEIALEKGGNTRSTVGYMDVHPNSRNSIPGRVHLTVEFRGPEENMLAAMEQELNQACDRYSEPGKLDFSIRRVADIKPQPFFPPLVDVVRNAAQELSYTHMEILSGAGHDAVYMAKAGPAAMIFVPCKDGLSHNELEDAKKEDLEAGTNVLLRSMLCAAEMLE</sequence>
<keyword evidence="3" id="KW-0862">Zinc</keyword>
<feature type="binding site" evidence="3">
    <location>
        <position position="80"/>
    </location>
    <ligand>
        <name>Zn(2+)</name>
        <dbReference type="ChEBI" id="CHEBI:29105"/>
        <label>2</label>
    </ligand>
</feature>
<dbReference type="Gene3D" id="3.30.70.360">
    <property type="match status" value="1"/>
</dbReference>
<evidence type="ECO:0000256" key="1">
    <source>
        <dbReference type="ARBA" id="ARBA00006153"/>
    </source>
</evidence>
<feature type="binding site" evidence="3">
    <location>
        <position position="367"/>
    </location>
    <ligand>
        <name>Zn(2+)</name>
        <dbReference type="ChEBI" id="CHEBI:29105"/>
        <label>2</label>
    </ligand>
</feature>
<dbReference type="PANTHER" id="PTHR32494:SF5">
    <property type="entry name" value="ALLANTOATE AMIDOHYDROLASE"/>
    <property type="match status" value="1"/>
</dbReference>
<dbReference type="PIRSF" id="PIRSF001235">
    <property type="entry name" value="Amidase_carbamoylase"/>
    <property type="match status" value="1"/>
</dbReference>
<keyword evidence="5" id="KW-1185">Reference proteome</keyword>
<dbReference type="AlphaFoldDB" id="A0A225MRC5"/>
<dbReference type="EMBL" id="NJIH01000003">
    <property type="protein sequence ID" value="OWT63806.1"/>
    <property type="molecule type" value="Genomic_DNA"/>
</dbReference>
<comment type="caution">
    <text evidence="4">The sequence shown here is derived from an EMBL/GenBank/DDBJ whole genome shotgun (WGS) entry which is preliminary data.</text>
</comment>
<feature type="binding site" evidence="3">
    <location>
        <position position="115"/>
    </location>
    <ligand>
        <name>Zn(2+)</name>
        <dbReference type="ChEBI" id="CHEBI:29105"/>
        <label>2</label>
    </ligand>
</feature>
<dbReference type="GO" id="GO:0046872">
    <property type="term" value="F:metal ion binding"/>
    <property type="evidence" value="ECO:0007669"/>
    <property type="project" value="UniProtKB-KW"/>
</dbReference>
<evidence type="ECO:0000313" key="4">
    <source>
        <dbReference type="EMBL" id="OWT63806.1"/>
    </source>
</evidence>
<dbReference type="NCBIfam" id="NF006769">
    <property type="entry name" value="PRK09290.1-3"/>
    <property type="match status" value="1"/>
</dbReference>
<dbReference type="NCBIfam" id="NF006771">
    <property type="entry name" value="PRK09290.1-5"/>
    <property type="match status" value="1"/>
</dbReference>
<feature type="binding site" evidence="3">
    <location>
        <position position="175"/>
    </location>
    <ligand>
        <name>Zn(2+)</name>
        <dbReference type="ChEBI" id="CHEBI:29105"/>
        <label>1</label>
    </ligand>
</feature>
<feature type="binding site" evidence="3">
    <location>
        <position position="80"/>
    </location>
    <ligand>
        <name>Zn(2+)</name>
        <dbReference type="ChEBI" id="CHEBI:29105"/>
        <label>1</label>
    </ligand>
</feature>
<dbReference type="PANTHER" id="PTHR32494">
    <property type="entry name" value="ALLANTOATE DEIMINASE-RELATED"/>
    <property type="match status" value="1"/>
</dbReference>
<evidence type="ECO:0000256" key="3">
    <source>
        <dbReference type="PIRSR" id="PIRSR001235-1"/>
    </source>
</evidence>
<organism evidence="4 5">
    <name type="scientific">Candidimonas nitroreducens</name>
    <dbReference type="NCBI Taxonomy" id="683354"/>
    <lineage>
        <taxon>Bacteria</taxon>
        <taxon>Pseudomonadati</taxon>
        <taxon>Pseudomonadota</taxon>
        <taxon>Betaproteobacteria</taxon>
        <taxon>Burkholderiales</taxon>
        <taxon>Alcaligenaceae</taxon>
        <taxon>Candidimonas</taxon>
    </lineage>
</organism>
<evidence type="ECO:0000256" key="2">
    <source>
        <dbReference type="ARBA" id="ARBA00022801"/>
    </source>
</evidence>
<dbReference type="SUPFAM" id="SSF53187">
    <property type="entry name" value="Zn-dependent exopeptidases"/>
    <property type="match status" value="1"/>
</dbReference>
<dbReference type="Proteomes" id="UP000214603">
    <property type="component" value="Unassembled WGS sequence"/>
</dbReference>
<proteinExistence type="inferred from homology"/>
<evidence type="ECO:0000313" key="5">
    <source>
        <dbReference type="Proteomes" id="UP000214603"/>
    </source>
</evidence>
<protein>
    <submittedName>
        <fullName evidence="4">Zn-dependent hydrolase</fullName>
    </submittedName>
</protein>
<keyword evidence="3" id="KW-0479">Metal-binding</keyword>
<keyword evidence="2 4" id="KW-0378">Hydrolase</keyword>
<gene>
    <name evidence="4" type="ORF">CEY11_05715</name>
</gene>
<feature type="binding site" evidence="3">
    <location>
        <position position="69"/>
    </location>
    <ligand>
        <name>Zn(2+)</name>
        <dbReference type="ChEBI" id="CHEBI:29105"/>
        <label>1</label>
    </ligand>
</feature>
<name>A0A225MRC5_9BURK</name>
<comment type="cofactor">
    <cofactor evidence="3">
        <name>Zn(2+)</name>
        <dbReference type="ChEBI" id="CHEBI:29105"/>
    </cofactor>
    <text evidence="3">Binds 2 Zn(2+) ions per subunit.</text>
</comment>
<dbReference type="InterPro" id="IPR036264">
    <property type="entry name" value="Bact_exopeptidase_dim_dom"/>
</dbReference>
<dbReference type="OrthoDB" id="9808195at2"/>
<dbReference type="CDD" id="cd03884">
    <property type="entry name" value="M20_bAS"/>
    <property type="match status" value="1"/>
</dbReference>
<dbReference type="NCBIfam" id="TIGR01879">
    <property type="entry name" value="hydantase"/>
    <property type="match status" value="1"/>
</dbReference>
<dbReference type="InterPro" id="IPR010158">
    <property type="entry name" value="Amidase_Cbmase"/>
</dbReference>
<dbReference type="Pfam" id="PF01546">
    <property type="entry name" value="Peptidase_M20"/>
    <property type="match status" value="1"/>
</dbReference>
<dbReference type="GO" id="GO:0016813">
    <property type="term" value="F:hydrolase activity, acting on carbon-nitrogen (but not peptide) bonds, in linear amidines"/>
    <property type="evidence" value="ECO:0007669"/>
    <property type="project" value="InterPro"/>
</dbReference>
<reference evidence="5" key="1">
    <citation type="submission" date="2017-06" db="EMBL/GenBank/DDBJ databases">
        <title>Herbaspirillum phytohormonus sp. nov., isolated from the root nodule of Robinia pseudoacacia in lead-zinc mine.</title>
        <authorList>
            <person name="Fan M."/>
            <person name="Lin Y."/>
        </authorList>
    </citation>
    <scope>NUCLEOTIDE SEQUENCE [LARGE SCALE GENOMIC DNA]</scope>
    <source>
        <strain evidence="5">SC-089</strain>
    </source>
</reference>
<comment type="similarity">
    <text evidence="1">Belongs to the peptidase M20 family.</text>
</comment>
<accession>A0A225MRC5</accession>
<dbReference type="SUPFAM" id="SSF55031">
    <property type="entry name" value="Bacterial exopeptidase dimerisation domain"/>
    <property type="match status" value="1"/>
</dbReference>
<dbReference type="InterPro" id="IPR002933">
    <property type="entry name" value="Peptidase_M20"/>
</dbReference>